<evidence type="ECO:0000313" key="11">
    <source>
        <dbReference type="EMBL" id="SDM77212.1"/>
    </source>
</evidence>
<evidence type="ECO:0000313" key="12">
    <source>
        <dbReference type="Proteomes" id="UP000214880"/>
    </source>
</evidence>
<keyword evidence="5" id="KW-0028">Amino-acid biosynthesis</keyword>
<dbReference type="STRING" id="146817.SAMN04488502_10773"/>
<evidence type="ECO:0000256" key="7">
    <source>
        <dbReference type="ARBA" id="ARBA00022822"/>
    </source>
</evidence>
<keyword evidence="9" id="KW-0456">Lyase</keyword>
<dbReference type="OrthoDB" id="9804217at2"/>
<evidence type="ECO:0000256" key="3">
    <source>
        <dbReference type="ARBA" id="ARBA00008737"/>
    </source>
</evidence>
<gene>
    <name evidence="11" type="ORF">SAMN04488502_10773</name>
</gene>
<evidence type="ECO:0000256" key="5">
    <source>
        <dbReference type="ARBA" id="ARBA00022605"/>
    </source>
</evidence>
<comment type="pathway">
    <text evidence="2">Amino-acid biosynthesis; L-tryptophan biosynthesis; L-tryptophan from chorismate: step 4/5.</text>
</comment>
<dbReference type="CDD" id="cd00331">
    <property type="entry name" value="IGPS"/>
    <property type="match status" value="1"/>
</dbReference>
<dbReference type="NCBIfam" id="NF001377">
    <property type="entry name" value="PRK00278.2-4"/>
    <property type="match status" value="1"/>
</dbReference>
<sequence>MLNSIVAKKRLEVARAKQQVPVSSLRSSVQPGSFALSRALKAREWGLIAECKLASPAKGTLCDGYSAPELAEIYTSHGAAALSVHTDPHFKGLLTDIAAVRQVTDLPILRKDFIIDEYQIYEARAAGADAILLIAAILTDDRLLHYLYQAWSLGLDCLVEVHTREELQRVLKTPAELIGINNRNLKTFTTDISNTFDLLPDCQGARMVISESGIQSAGDARRLKASGVRGILVGEGLVRAHDIGRKTRELTLHEE</sequence>
<dbReference type="InterPro" id="IPR013785">
    <property type="entry name" value="Aldolase_TIM"/>
</dbReference>
<reference evidence="11 12" key="1">
    <citation type="submission" date="2016-10" db="EMBL/GenBank/DDBJ databases">
        <authorList>
            <person name="de Groot N.N."/>
        </authorList>
    </citation>
    <scope>NUCLEOTIDE SEQUENCE [LARGE SCALE GENOMIC DNA]</scope>
    <source>
        <strain evidence="11 12">DSM 1736</strain>
    </source>
</reference>
<feature type="domain" description="Indole-3-glycerol phosphate synthase" evidence="10">
    <location>
        <begin position="2"/>
        <end position="250"/>
    </location>
</feature>
<keyword evidence="6" id="KW-0210">Decarboxylase</keyword>
<dbReference type="SUPFAM" id="SSF51366">
    <property type="entry name" value="Ribulose-phoshate binding barrel"/>
    <property type="match status" value="1"/>
</dbReference>
<dbReference type="GO" id="GO:0004425">
    <property type="term" value="F:indole-3-glycerol-phosphate synthase activity"/>
    <property type="evidence" value="ECO:0007669"/>
    <property type="project" value="UniProtKB-EC"/>
</dbReference>
<comment type="catalytic activity">
    <reaction evidence="1">
        <text>1-(2-carboxyphenylamino)-1-deoxy-D-ribulose 5-phosphate + H(+) = (1S,2R)-1-C-(indol-3-yl)glycerol 3-phosphate + CO2 + H2O</text>
        <dbReference type="Rhea" id="RHEA:23476"/>
        <dbReference type="ChEBI" id="CHEBI:15377"/>
        <dbReference type="ChEBI" id="CHEBI:15378"/>
        <dbReference type="ChEBI" id="CHEBI:16526"/>
        <dbReference type="ChEBI" id="CHEBI:58613"/>
        <dbReference type="ChEBI" id="CHEBI:58866"/>
        <dbReference type="EC" id="4.1.1.48"/>
    </reaction>
</comment>
<dbReference type="Proteomes" id="UP000214880">
    <property type="component" value="Unassembled WGS sequence"/>
</dbReference>
<dbReference type="PANTHER" id="PTHR22854:SF2">
    <property type="entry name" value="INDOLE-3-GLYCEROL-PHOSPHATE SYNTHASE"/>
    <property type="match status" value="1"/>
</dbReference>
<dbReference type="InterPro" id="IPR045186">
    <property type="entry name" value="Indole-3-glycerol_P_synth"/>
</dbReference>
<evidence type="ECO:0000256" key="6">
    <source>
        <dbReference type="ARBA" id="ARBA00022793"/>
    </source>
</evidence>
<dbReference type="InterPro" id="IPR011060">
    <property type="entry name" value="RibuloseP-bd_barrel"/>
</dbReference>
<proteinExistence type="inferred from homology"/>
<dbReference type="AlphaFoldDB" id="A0A1G9VY37"/>
<keyword evidence="7" id="KW-0822">Tryptophan biosynthesis</keyword>
<evidence type="ECO:0000256" key="2">
    <source>
        <dbReference type="ARBA" id="ARBA00004696"/>
    </source>
</evidence>
<dbReference type="EMBL" id="FNHB01000007">
    <property type="protein sequence ID" value="SDM77212.1"/>
    <property type="molecule type" value="Genomic_DNA"/>
</dbReference>
<dbReference type="Gene3D" id="3.20.20.70">
    <property type="entry name" value="Aldolase class I"/>
    <property type="match status" value="1"/>
</dbReference>
<dbReference type="UniPathway" id="UPA00035">
    <property type="reaction ID" value="UER00043"/>
</dbReference>
<dbReference type="PANTHER" id="PTHR22854">
    <property type="entry name" value="TRYPTOPHAN BIOSYNTHESIS PROTEIN"/>
    <property type="match status" value="1"/>
</dbReference>
<keyword evidence="8" id="KW-0057">Aromatic amino acid biosynthesis</keyword>
<dbReference type="FunFam" id="3.20.20.70:FF:000024">
    <property type="entry name" value="Indole-3-glycerol phosphate synthase"/>
    <property type="match status" value="1"/>
</dbReference>
<dbReference type="Pfam" id="PF00218">
    <property type="entry name" value="IGPS"/>
    <property type="match status" value="1"/>
</dbReference>
<evidence type="ECO:0000256" key="1">
    <source>
        <dbReference type="ARBA" id="ARBA00001633"/>
    </source>
</evidence>
<dbReference type="GO" id="GO:0004640">
    <property type="term" value="F:phosphoribosylanthranilate isomerase activity"/>
    <property type="evidence" value="ECO:0007669"/>
    <property type="project" value="TreeGrafter"/>
</dbReference>
<name>A0A1G9VY37_9FIRM</name>
<evidence type="ECO:0000256" key="4">
    <source>
        <dbReference type="ARBA" id="ARBA00012362"/>
    </source>
</evidence>
<organism evidence="11 12">
    <name type="scientific">Dendrosporobacter quercicolus</name>
    <dbReference type="NCBI Taxonomy" id="146817"/>
    <lineage>
        <taxon>Bacteria</taxon>
        <taxon>Bacillati</taxon>
        <taxon>Bacillota</taxon>
        <taxon>Negativicutes</taxon>
        <taxon>Selenomonadales</taxon>
        <taxon>Sporomusaceae</taxon>
        <taxon>Dendrosporobacter</taxon>
    </lineage>
</organism>
<comment type="similarity">
    <text evidence="3">Belongs to the TrpC family.</text>
</comment>
<dbReference type="RefSeq" id="WP_092074089.1">
    <property type="nucleotide sequence ID" value="NZ_FNHB01000007.1"/>
</dbReference>
<dbReference type="EC" id="4.1.1.48" evidence="4"/>
<dbReference type="GO" id="GO:0000162">
    <property type="term" value="P:L-tryptophan biosynthetic process"/>
    <property type="evidence" value="ECO:0007669"/>
    <property type="project" value="UniProtKB-UniPathway"/>
</dbReference>
<evidence type="ECO:0000256" key="9">
    <source>
        <dbReference type="ARBA" id="ARBA00023239"/>
    </source>
</evidence>
<evidence type="ECO:0000256" key="8">
    <source>
        <dbReference type="ARBA" id="ARBA00023141"/>
    </source>
</evidence>
<evidence type="ECO:0000259" key="10">
    <source>
        <dbReference type="Pfam" id="PF00218"/>
    </source>
</evidence>
<protein>
    <recommendedName>
        <fullName evidence="4">indole-3-glycerol-phosphate synthase</fullName>
        <ecNumber evidence="4">4.1.1.48</ecNumber>
    </recommendedName>
</protein>
<keyword evidence="12" id="KW-1185">Reference proteome</keyword>
<accession>A0A1G9VY37</accession>
<dbReference type="InterPro" id="IPR013798">
    <property type="entry name" value="Indole-3-glycerol_P_synth_dom"/>
</dbReference>